<sequence length="95" mass="10404">MDKEMEEFQADLLKSVGQMKAGKAARATRVEPTEASIARTKLGLSQSEFADLLGVSVRTFQDWEQGRRSPTGAAKTLLRVAVRHPEALHDLQPAA</sequence>
<gene>
    <name evidence="5" type="ORF">E3D37_42055</name>
</gene>
<protein>
    <submittedName>
        <fullName evidence="5">Helix-turn-helix domain-containing protein</fullName>
    </submittedName>
</protein>
<evidence type="ECO:0000256" key="3">
    <source>
        <dbReference type="ARBA" id="ARBA00023163"/>
    </source>
</evidence>
<dbReference type="EMBL" id="SNSQ01000092">
    <property type="protein sequence ID" value="TEU32955.1"/>
    <property type="molecule type" value="Genomic_DNA"/>
</dbReference>
<organism evidence="5 6">
    <name type="scientific">Burkholderia cepacia</name>
    <name type="common">Pseudomonas cepacia</name>
    <dbReference type="NCBI Taxonomy" id="292"/>
    <lineage>
        <taxon>Bacteria</taxon>
        <taxon>Pseudomonadati</taxon>
        <taxon>Pseudomonadota</taxon>
        <taxon>Betaproteobacteria</taxon>
        <taxon>Burkholderiales</taxon>
        <taxon>Burkholderiaceae</taxon>
        <taxon>Burkholderia</taxon>
        <taxon>Burkholderia cepacia complex</taxon>
    </lineage>
</organism>
<accession>A0AAX2RAP2</accession>
<comment type="caution">
    <text evidence="5">The sequence shown here is derived from an EMBL/GenBank/DDBJ whole genome shotgun (WGS) entry which is preliminary data.</text>
</comment>
<dbReference type="SUPFAM" id="SSF47413">
    <property type="entry name" value="lambda repressor-like DNA-binding domains"/>
    <property type="match status" value="1"/>
</dbReference>
<dbReference type="AlphaFoldDB" id="A0AAX2RAP2"/>
<evidence type="ECO:0000256" key="1">
    <source>
        <dbReference type="ARBA" id="ARBA00023015"/>
    </source>
</evidence>
<evidence type="ECO:0000259" key="4">
    <source>
        <dbReference type="PROSITE" id="PS50943"/>
    </source>
</evidence>
<keyword evidence="1" id="KW-0805">Transcription regulation</keyword>
<evidence type="ECO:0000313" key="6">
    <source>
        <dbReference type="Proteomes" id="UP000298234"/>
    </source>
</evidence>
<dbReference type="SMART" id="SM00530">
    <property type="entry name" value="HTH_XRE"/>
    <property type="match status" value="1"/>
</dbReference>
<name>A0AAX2RAP2_BURCE</name>
<dbReference type="Pfam" id="PF15731">
    <property type="entry name" value="MqsA_antitoxin"/>
    <property type="match status" value="1"/>
</dbReference>
<evidence type="ECO:0000256" key="2">
    <source>
        <dbReference type="ARBA" id="ARBA00023125"/>
    </source>
</evidence>
<dbReference type="PANTHER" id="PTHR36511:SF4">
    <property type="entry name" value="ANTITOXIN MQSA"/>
    <property type="match status" value="1"/>
</dbReference>
<dbReference type="InterPro" id="IPR010982">
    <property type="entry name" value="Lambda_DNA-bd_dom_sf"/>
</dbReference>
<feature type="domain" description="HTH cro/C1-type" evidence="4">
    <location>
        <begin position="38"/>
        <end position="71"/>
    </location>
</feature>
<dbReference type="PROSITE" id="PS50943">
    <property type="entry name" value="HTH_CROC1"/>
    <property type="match status" value="1"/>
</dbReference>
<dbReference type="InterPro" id="IPR052359">
    <property type="entry name" value="HTH-type_reg/antitoxin"/>
</dbReference>
<dbReference type="RefSeq" id="WP_134257800.1">
    <property type="nucleotide sequence ID" value="NZ_SNSG01000106.1"/>
</dbReference>
<dbReference type="PANTHER" id="PTHR36511">
    <property type="entry name" value="MERR FAMILY BACTERIAL REGULATORY PROTEIN"/>
    <property type="match status" value="1"/>
</dbReference>
<reference evidence="5 6" key="1">
    <citation type="submission" date="2019-03" db="EMBL/GenBank/DDBJ databases">
        <title>Burkholderia cepacia outbreak.</title>
        <authorList>
            <person name="Farzana R."/>
            <person name="Walsh T.R."/>
        </authorList>
    </citation>
    <scope>NUCLEOTIDE SEQUENCE [LARGE SCALE GENOMIC DNA]</scope>
    <source>
        <strain evidence="6">d13</strain>
    </source>
</reference>
<dbReference type="InterPro" id="IPR032758">
    <property type="entry name" value="MqsA/HigA-2"/>
</dbReference>
<proteinExistence type="predicted"/>
<dbReference type="GO" id="GO:0003677">
    <property type="term" value="F:DNA binding"/>
    <property type="evidence" value="ECO:0007669"/>
    <property type="project" value="UniProtKB-KW"/>
</dbReference>
<dbReference type="CDD" id="cd00093">
    <property type="entry name" value="HTH_XRE"/>
    <property type="match status" value="1"/>
</dbReference>
<dbReference type="Proteomes" id="UP000298234">
    <property type="component" value="Unassembled WGS sequence"/>
</dbReference>
<dbReference type="Gene3D" id="1.10.260.40">
    <property type="entry name" value="lambda repressor-like DNA-binding domains"/>
    <property type="match status" value="1"/>
</dbReference>
<evidence type="ECO:0000313" key="5">
    <source>
        <dbReference type="EMBL" id="TEU32955.1"/>
    </source>
</evidence>
<keyword evidence="2" id="KW-0238">DNA-binding</keyword>
<keyword evidence="3" id="KW-0804">Transcription</keyword>
<dbReference type="InterPro" id="IPR001387">
    <property type="entry name" value="Cro/C1-type_HTH"/>
</dbReference>